<comment type="similarity">
    <text evidence="1">Belongs to the LCL2 family.</text>
</comment>
<dbReference type="Proteomes" id="UP000774326">
    <property type="component" value="Unassembled WGS sequence"/>
</dbReference>
<comment type="caution">
    <text evidence="5">The sequence shown here is derived from an EMBL/GenBank/DDBJ whole genome shotgun (WGS) entry which is preliminary data.</text>
</comment>
<feature type="chain" id="PRO_5040280500" description="Long chronological lifespan protein 2" evidence="4">
    <location>
        <begin position="18"/>
        <end position="129"/>
    </location>
</feature>
<reference evidence="5" key="2">
    <citation type="submission" date="2021-01" db="EMBL/GenBank/DDBJ databases">
        <authorList>
            <person name="Schikora-Tamarit M.A."/>
        </authorList>
    </citation>
    <scope>NUCLEOTIDE SEQUENCE</scope>
    <source>
        <strain evidence="5">CBS2887</strain>
    </source>
</reference>
<sequence length="129" mass="14634">MLYNTLLTLLVAQTTTAQMFNFFNQHQHQQQQPKKTYEEEFLNIDCKKYLCPDTQTCVKSPSDCPCPFPSSQLKCQLPGTEGKFVCISKPATNDQHLIQLYDDPSRGPKTAVKGLRDCGWVIEAYKGLV</sequence>
<dbReference type="GO" id="GO:0036503">
    <property type="term" value="P:ERAD pathway"/>
    <property type="evidence" value="ECO:0007669"/>
    <property type="project" value="TreeGrafter"/>
</dbReference>
<protein>
    <recommendedName>
        <fullName evidence="2">Long chronological lifespan protein 2</fullName>
    </recommendedName>
</protein>
<evidence type="ECO:0000313" key="6">
    <source>
        <dbReference type="Proteomes" id="UP000774326"/>
    </source>
</evidence>
<organism evidence="5 6">
    <name type="scientific">Wickerhamomyces pijperi</name>
    <name type="common">Yeast</name>
    <name type="synonym">Pichia pijperi</name>
    <dbReference type="NCBI Taxonomy" id="599730"/>
    <lineage>
        <taxon>Eukaryota</taxon>
        <taxon>Fungi</taxon>
        <taxon>Dikarya</taxon>
        <taxon>Ascomycota</taxon>
        <taxon>Saccharomycotina</taxon>
        <taxon>Saccharomycetes</taxon>
        <taxon>Phaffomycetales</taxon>
        <taxon>Wickerhamomycetaceae</taxon>
        <taxon>Wickerhamomyces</taxon>
    </lineage>
</organism>
<reference evidence="5" key="1">
    <citation type="journal article" date="2021" name="Open Biol.">
        <title>Shared evolutionary footprints suggest mitochondrial oxidative damage underlies multiple complex I losses in fungi.</title>
        <authorList>
            <person name="Schikora-Tamarit M.A."/>
            <person name="Marcet-Houben M."/>
            <person name="Nosek J."/>
            <person name="Gabaldon T."/>
        </authorList>
    </citation>
    <scope>NUCLEOTIDE SEQUENCE</scope>
    <source>
        <strain evidence="5">CBS2887</strain>
    </source>
</reference>
<evidence type="ECO:0000256" key="2">
    <source>
        <dbReference type="ARBA" id="ARBA00018534"/>
    </source>
</evidence>
<dbReference type="EMBL" id="JAEUBG010005024">
    <property type="protein sequence ID" value="KAH3679002.1"/>
    <property type="molecule type" value="Genomic_DNA"/>
</dbReference>
<keyword evidence="6" id="KW-1185">Reference proteome</keyword>
<keyword evidence="3 4" id="KW-0732">Signal</keyword>
<dbReference type="PANTHER" id="PTHR38425:SF1">
    <property type="entry name" value="LONG CHRONOLOGICAL LIFESPAN PROTEIN 2"/>
    <property type="match status" value="1"/>
</dbReference>
<dbReference type="InterPro" id="IPR034543">
    <property type="entry name" value="LCL2"/>
</dbReference>
<dbReference type="OrthoDB" id="2234316at2759"/>
<evidence type="ECO:0000256" key="1">
    <source>
        <dbReference type="ARBA" id="ARBA00010545"/>
    </source>
</evidence>
<evidence type="ECO:0000256" key="4">
    <source>
        <dbReference type="SAM" id="SignalP"/>
    </source>
</evidence>
<accession>A0A9P8PWQ8</accession>
<feature type="signal peptide" evidence="4">
    <location>
        <begin position="1"/>
        <end position="17"/>
    </location>
</feature>
<evidence type="ECO:0000256" key="3">
    <source>
        <dbReference type="ARBA" id="ARBA00022729"/>
    </source>
</evidence>
<evidence type="ECO:0000313" key="5">
    <source>
        <dbReference type="EMBL" id="KAH3679002.1"/>
    </source>
</evidence>
<dbReference type="AlphaFoldDB" id="A0A9P8PWQ8"/>
<name>A0A9P8PWQ8_WICPI</name>
<proteinExistence type="inferred from homology"/>
<gene>
    <name evidence="5" type="ORF">WICPIJ_008743</name>
</gene>
<dbReference type="PANTHER" id="PTHR38425">
    <property type="entry name" value="LONG CHRONOLOGICAL LIFESPAN PROTEIN 2"/>
    <property type="match status" value="1"/>
</dbReference>
<dbReference type="CDD" id="cd23996">
    <property type="entry name" value="LCL2-like"/>
    <property type="match status" value="1"/>
</dbReference>